<dbReference type="InterPro" id="IPR013087">
    <property type="entry name" value="Znf_C2H2_type"/>
</dbReference>
<reference evidence="10 11" key="1">
    <citation type="submission" date="2024-05" db="EMBL/GenBank/DDBJ databases">
        <title>Genetic variation in Jamaican populations of the coffee berry borer (Hypothenemus hampei).</title>
        <authorList>
            <person name="Errbii M."/>
            <person name="Myrie A."/>
        </authorList>
    </citation>
    <scope>NUCLEOTIDE SEQUENCE [LARGE SCALE GENOMIC DNA]</scope>
    <source>
        <strain evidence="10">JA-Hopewell-2020-01-JO</strain>
        <tissue evidence="10">Whole body</tissue>
    </source>
</reference>
<dbReference type="GO" id="GO:0008170">
    <property type="term" value="F:N-methyltransferase activity"/>
    <property type="evidence" value="ECO:0007669"/>
    <property type="project" value="UniProtKB-ARBA"/>
</dbReference>
<keyword evidence="5" id="KW-0862">Zinc</keyword>
<keyword evidence="11" id="KW-1185">Reference proteome</keyword>
<evidence type="ECO:0000313" key="10">
    <source>
        <dbReference type="EMBL" id="KAL1497265.1"/>
    </source>
</evidence>
<feature type="domain" description="C2H2-type" evidence="8">
    <location>
        <begin position="743"/>
        <end position="766"/>
    </location>
</feature>
<dbReference type="PANTHER" id="PTHR24381">
    <property type="entry name" value="ZINC FINGER PROTEIN"/>
    <property type="match status" value="1"/>
</dbReference>
<dbReference type="EMBL" id="JBDJPC010000006">
    <property type="protein sequence ID" value="KAL1497265.1"/>
    <property type="molecule type" value="Genomic_DNA"/>
</dbReference>
<dbReference type="InterPro" id="IPR046341">
    <property type="entry name" value="SET_dom_sf"/>
</dbReference>
<evidence type="ECO:0000256" key="1">
    <source>
        <dbReference type="ARBA" id="ARBA00004123"/>
    </source>
</evidence>
<dbReference type="Pfam" id="PF00096">
    <property type="entry name" value="zf-C2H2"/>
    <property type="match status" value="4"/>
</dbReference>
<dbReference type="PROSITE" id="PS50280">
    <property type="entry name" value="SET"/>
    <property type="match status" value="1"/>
</dbReference>
<dbReference type="InterPro" id="IPR036236">
    <property type="entry name" value="Znf_C2H2_sf"/>
</dbReference>
<keyword evidence="2" id="KW-0479">Metal-binding</keyword>
<sequence length="1042" mass="119598">MDKSIESQGQSEQIEEVKGTSNIATNSARNNQTLFYIAVEYIKNDKQETNNVTPINPTVSEKYIPEFVTPHGNPLDPDMNSVAPYNSVSIHYPENSNNTVAPIIIHQYFTQEQESLVNHLTIENPLENLSSEIPSVLRSQDLPTDNQSYLQLIQNDNVVPEGENMQLISENDQQDVELLITDHATGVSYSLNTQELLVGRCLSNEQPFLDTINSNSLLGTDFFTLDDVSLKSQLSAESGSSEMVMSVNNETVEGFMSKIPDQPTEVQMVTRSNSLVNVEDEEGLLSCVYSITDKPILSRARASLPESYLLLTKINDEDAVFAKKRIPKRTQFGPLKGILDVYKEGNIKANSSFFILLEGITYNINVSDETNSNWMGFVRKAKNYEEQNLIITQEDKDLYFTSIRNILPKEELKVGYSTNYARQFNLETLCPPEKKSWLCYECSERFASSEELREHFSVHDGLESIENTKPKRKYKKTYASQTKKSLVEVVECNHCYDLFASSSSYTFLKNHLAEKHKIDGVNKIGEQFSTFRCSQCVVCNMRFKMDSLLNIHQLEHDSELYLDQANHVCPQCQRKFPTRKQLVLHVSSHKLPQINQKSDCVKCPVCHKLFAFSIRLQKHMLCHGSDENKPLQCKVCQKRFLTGSALAFHSKIHQTDEKQFECPICKERFDHVLKLRLHIPKHAHNNTYTCPHCKKVFSKYSFVRKHIRFHSERKHHCSHCTKSFSTSDNLKKHMLKHSDHREFLCADCGKQFKRKDKLVDHIKKLHLQISNGRVAKSRTRSVTTKEPMDFHRFIYKCHTCLVGFKRRGMLVNHLAKRHPDVRPDSVPELNLPILQTTRDYYCQYCVKVYKSSSKRKLHILKNHPGAALPKDNGQKIDAQPTNASTTFSITGNVTTRPKNCKWCHRQYARKSKLLQHIRKAHPNKLLEEDPNLKENCQNESMPILKENVSETVTNSCKDKHTTCTTNQPHEFNNVFEKNQITTDGNITEITPVVIEGLIDEDTKYCHLSIVENNIMETAELDNENEPLYHLLSTNNGNNCTFE</sequence>
<keyword evidence="3" id="KW-0677">Repeat</keyword>
<dbReference type="GO" id="GO:0008757">
    <property type="term" value="F:S-adenosylmethionine-dependent methyltransferase activity"/>
    <property type="evidence" value="ECO:0007669"/>
    <property type="project" value="UniProtKB-ARBA"/>
</dbReference>
<evidence type="ECO:0000256" key="3">
    <source>
        <dbReference type="ARBA" id="ARBA00022737"/>
    </source>
</evidence>
<dbReference type="Gene3D" id="2.170.270.10">
    <property type="entry name" value="SET domain"/>
    <property type="match status" value="1"/>
</dbReference>
<dbReference type="Pfam" id="PF21549">
    <property type="entry name" value="PRDM2_PR"/>
    <property type="match status" value="1"/>
</dbReference>
<proteinExistence type="predicted"/>
<evidence type="ECO:0000259" key="8">
    <source>
        <dbReference type="PROSITE" id="PS50157"/>
    </source>
</evidence>
<dbReference type="GO" id="GO:0008270">
    <property type="term" value="F:zinc ion binding"/>
    <property type="evidence" value="ECO:0007669"/>
    <property type="project" value="UniProtKB-KW"/>
</dbReference>
<evidence type="ECO:0000256" key="7">
    <source>
        <dbReference type="PROSITE-ProRule" id="PRU00042"/>
    </source>
</evidence>
<evidence type="ECO:0000259" key="9">
    <source>
        <dbReference type="PROSITE" id="PS50280"/>
    </source>
</evidence>
<feature type="domain" description="C2H2-type" evidence="8">
    <location>
        <begin position="531"/>
        <end position="561"/>
    </location>
</feature>
<gene>
    <name evidence="10" type="ORF">ABEB36_008258</name>
</gene>
<evidence type="ECO:0000256" key="2">
    <source>
        <dbReference type="ARBA" id="ARBA00022723"/>
    </source>
</evidence>
<keyword evidence="4 7" id="KW-0863">Zinc-finger</keyword>
<feature type="domain" description="C2H2-type" evidence="8">
    <location>
        <begin position="715"/>
        <end position="742"/>
    </location>
</feature>
<feature type="domain" description="C2H2-type" evidence="8">
    <location>
        <begin position="631"/>
        <end position="658"/>
    </location>
</feature>
<name>A0ABD1EP70_HYPHA</name>
<evidence type="ECO:0000256" key="5">
    <source>
        <dbReference type="ARBA" id="ARBA00022833"/>
    </source>
</evidence>
<comment type="caution">
    <text evidence="10">The sequence shown here is derived from an EMBL/GenBank/DDBJ whole genome shotgun (WGS) entry which is preliminary data.</text>
</comment>
<feature type="domain" description="SET" evidence="9">
    <location>
        <begin position="305"/>
        <end position="417"/>
    </location>
</feature>
<dbReference type="Proteomes" id="UP001566132">
    <property type="component" value="Unassembled WGS sequence"/>
</dbReference>
<dbReference type="PROSITE" id="PS50157">
    <property type="entry name" value="ZINC_FINGER_C2H2_2"/>
    <property type="match status" value="11"/>
</dbReference>
<dbReference type="PANTHER" id="PTHR24381:SF393">
    <property type="entry name" value="CHROMATIN-LINKED ADAPTOR FOR MSL PROTEINS, ISOFORM B"/>
    <property type="match status" value="1"/>
</dbReference>
<feature type="domain" description="C2H2-type" evidence="8">
    <location>
        <begin position="688"/>
        <end position="715"/>
    </location>
</feature>
<feature type="domain" description="C2H2-type" evidence="8">
    <location>
        <begin position="437"/>
        <end position="464"/>
    </location>
</feature>
<evidence type="ECO:0000256" key="6">
    <source>
        <dbReference type="ARBA" id="ARBA00023242"/>
    </source>
</evidence>
<feature type="domain" description="C2H2-type" evidence="8">
    <location>
        <begin position="660"/>
        <end position="687"/>
    </location>
</feature>
<dbReference type="PROSITE" id="PS00028">
    <property type="entry name" value="ZINC_FINGER_C2H2_1"/>
    <property type="match status" value="11"/>
</dbReference>
<dbReference type="GO" id="GO:0008276">
    <property type="term" value="F:protein methyltransferase activity"/>
    <property type="evidence" value="ECO:0007669"/>
    <property type="project" value="UniProtKB-ARBA"/>
</dbReference>
<feature type="domain" description="C2H2-type" evidence="8">
    <location>
        <begin position="567"/>
        <end position="594"/>
    </location>
</feature>
<evidence type="ECO:0008006" key="12">
    <source>
        <dbReference type="Google" id="ProtNLM"/>
    </source>
</evidence>
<feature type="domain" description="C2H2-type" evidence="8">
    <location>
        <begin position="898"/>
        <end position="921"/>
    </location>
</feature>
<evidence type="ECO:0000256" key="4">
    <source>
        <dbReference type="ARBA" id="ARBA00022771"/>
    </source>
</evidence>
<feature type="domain" description="C2H2-type" evidence="8">
    <location>
        <begin position="601"/>
        <end position="628"/>
    </location>
</feature>
<dbReference type="InterPro" id="IPR001214">
    <property type="entry name" value="SET_dom"/>
</dbReference>
<dbReference type="Gene3D" id="3.30.160.60">
    <property type="entry name" value="Classic Zinc Finger"/>
    <property type="match status" value="7"/>
</dbReference>
<dbReference type="AlphaFoldDB" id="A0ABD1EP70"/>
<organism evidence="10 11">
    <name type="scientific">Hypothenemus hampei</name>
    <name type="common">Coffee berry borer</name>
    <dbReference type="NCBI Taxonomy" id="57062"/>
    <lineage>
        <taxon>Eukaryota</taxon>
        <taxon>Metazoa</taxon>
        <taxon>Ecdysozoa</taxon>
        <taxon>Arthropoda</taxon>
        <taxon>Hexapoda</taxon>
        <taxon>Insecta</taxon>
        <taxon>Pterygota</taxon>
        <taxon>Neoptera</taxon>
        <taxon>Endopterygota</taxon>
        <taxon>Coleoptera</taxon>
        <taxon>Polyphaga</taxon>
        <taxon>Cucujiformia</taxon>
        <taxon>Curculionidae</taxon>
        <taxon>Scolytinae</taxon>
        <taxon>Hypothenemus</taxon>
    </lineage>
</organism>
<evidence type="ECO:0000313" key="11">
    <source>
        <dbReference type="Proteomes" id="UP001566132"/>
    </source>
</evidence>
<accession>A0ABD1EP70</accession>
<dbReference type="SMART" id="SM00355">
    <property type="entry name" value="ZnF_C2H2"/>
    <property type="match status" value="13"/>
</dbReference>
<protein>
    <recommendedName>
        <fullName evidence="12">PR domain zinc finger protein 10</fullName>
    </recommendedName>
</protein>
<feature type="domain" description="C2H2-type" evidence="8">
    <location>
        <begin position="795"/>
        <end position="823"/>
    </location>
</feature>
<keyword evidence="6" id="KW-0539">Nucleus</keyword>
<dbReference type="SUPFAM" id="SSF57667">
    <property type="entry name" value="beta-beta-alpha zinc fingers"/>
    <property type="match status" value="4"/>
</dbReference>
<comment type="subcellular location">
    <subcellularLocation>
        <location evidence="1">Nucleus</location>
    </subcellularLocation>
</comment>